<sequence length="34" mass="3747">MMVSVINFAVNLTANAGGTLLASVIWRWCIEPRL</sequence>
<keyword evidence="3" id="KW-1185">Reference proteome</keyword>
<organism evidence="2 3">
    <name type="scientific">Nocardioides lianchengensis</name>
    <dbReference type="NCBI Taxonomy" id="1045774"/>
    <lineage>
        <taxon>Bacteria</taxon>
        <taxon>Bacillati</taxon>
        <taxon>Actinomycetota</taxon>
        <taxon>Actinomycetes</taxon>
        <taxon>Propionibacteriales</taxon>
        <taxon>Nocardioidaceae</taxon>
        <taxon>Nocardioides</taxon>
    </lineage>
</organism>
<name>A0A1G6LVI6_9ACTN</name>
<evidence type="ECO:0000313" key="2">
    <source>
        <dbReference type="EMBL" id="SDC47074.1"/>
    </source>
</evidence>
<feature type="transmembrane region" description="Helical" evidence="1">
    <location>
        <begin position="6"/>
        <end position="29"/>
    </location>
</feature>
<keyword evidence="1" id="KW-0812">Transmembrane</keyword>
<dbReference type="Proteomes" id="UP000199034">
    <property type="component" value="Unassembled WGS sequence"/>
</dbReference>
<evidence type="ECO:0000256" key="1">
    <source>
        <dbReference type="SAM" id="Phobius"/>
    </source>
</evidence>
<protein>
    <submittedName>
        <fullName evidence="2">Uncharacterized protein</fullName>
    </submittedName>
</protein>
<accession>A0A1G6LVI6</accession>
<proteinExistence type="predicted"/>
<keyword evidence="1" id="KW-1133">Transmembrane helix</keyword>
<evidence type="ECO:0000313" key="3">
    <source>
        <dbReference type="Proteomes" id="UP000199034"/>
    </source>
</evidence>
<keyword evidence="1" id="KW-0472">Membrane</keyword>
<reference evidence="2 3" key="1">
    <citation type="submission" date="2016-10" db="EMBL/GenBank/DDBJ databases">
        <authorList>
            <person name="de Groot N.N."/>
        </authorList>
    </citation>
    <scope>NUCLEOTIDE SEQUENCE [LARGE SCALE GENOMIC DNA]</scope>
    <source>
        <strain evidence="2 3">CGMCC 4.6858</strain>
    </source>
</reference>
<dbReference type="AlphaFoldDB" id="A0A1G6LVI6"/>
<gene>
    <name evidence="2" type="ORF">SAMN05421872_102368</name>
</gene>
<dbReference type="EMBL" id="FMZM01000002">
    <property type="protein sequence ID" value="SDC47074.1"/>
    <property type="molecule type" value="Genomic_DNA"/>
</dbReference>